<reference evidence="4 5" key="3">
    <citation type="submission" date="2017-03" db="EMBL/GenBank/DDBJ databases">
        <authorList>
            <person name="Regsiter A."/>
            <person name="William W."/>
        </authorList>
    </citation>
    <scope>NUCLEOTIDE SEQUENCE [LARGE SCALE GENOMIC DNA]</scope>
    <source>
        <strain evidence="4">PRJEB5721</strain>
    </source>
</reference>
<evidence type="ECO:0000256" key="1">
    <source>
        <dbReference type="SAM" id="MobiDB-lite"/>
    </source>
</evidence>
<sequence length="496" mass="55136">MELPIGSLIIIAFLIAMVILTGLWKVLRGQKLLNASSTLRNARVHSGSQAPQATPAIKTGPANDMPETSSFVQVNETSILDEVEIYLSYGHLEQAATSLSWYVDHNPDNIQQMRRLLSIYREISDIDHFAELLEKLNDSGAIPGTEAQDLVLEGLKLDPQNLQLRVTAENLGVNSAQIAAVVTHALHAPQSAISSSLVSAQRALQQAIVNPEPLDLLSGFVVKPGQSSSGASKNGAPDAGVMLLTGSEDLTPLAEEEYQVVAGLISPISAARHLLTCRQYSEAERLLRRNLILDPRKLILQVTLLEMLYIQRRCTAYAESLLQLYITLWGAGSDLRTRLLHRGQRLGKHDLWNSLAESDGEENTLAELAEQYGLYLPITAIPLSSPPLVTEEIRRDHQITPKDSEDSLIKECNLLLEYGQVDEAVDLLEKAALAQPDHSVYYGPLLEMYERMDARERFSQFIQSILTMDTQPNEDIMRQMFSLAERLQRHPQRQII</sequence>
<dbReference type="AlphaFoldDB" id="A0A060UNN5"/>
<evidence type="ECO:0000256" key="2">
    <source>
        <dbReference type="SAM" id="Phobius"/>
    </source>
</evidence>
<dbReference type="SUPFAM" id="SSF48452">
    <property type="entry name" value="TPR-like"/>
    <property type="match status" value="1"/>
</dbReference>
<dbReference type="EMBL" id="LT841305">
    <property type="protein sequence ID" value="SMH65603.1"/>
    <property type="molecule type" value="Genomic_DNA"/>
</dbReference>
<protein>
    <submittedName>
        <fullName evidence="3">Uncharacterized protein</fullName>
    </submittedName>
</protein>
<evidence type="ECO:0000313" key="5">
    <source>
        <dbReference type="Proteomes" id="UP000193925"/>
    </source>
</evidence>
<keyword evidence="5" id="KW-1185">Reference proteome</keyword>
<organism evidence="3">
    <name type="scientific">Acidithiobacillus ferrivorans</name>
    <dbReference type="NCBI Taxonomy" id="160808"/>
    <lineage>
        <taxon>Bacteria</taxon>
        <taxon>Pseudomonadati</taxon>
        <taxon>Pseudomonadota</taxon>
        <taxon>Acidithiobacillia</taxon>
        <taxon>Acidithiobacillales</taxon>
        <taxon>Acidithiobacillaceae</taxon>
        <taxon>Acidithiobacillus</taxon>
    </lineage>
</organism>
<reference evidence="3" key="1">
    <citation type="submission" date="2014-03" db="EMBL/GenBank/DDBJ databases">
        <authorList>
            <person name="Genoscope - CEA"/>
        </authorList>
    </citation>
    <scope>NUCLEOTIDE SEQUENCE [LARGE SCALE GENOMIC DNA]</scope>
    <source>
        <strain evidence="3">CF27</strain>
    </source>
</reference>
<proteinExistence type="predicted"/>
<accession>A0A060UNN5</accession>
<feature type="transmembrane region" description="Helical" evidence="2">
    <location>
        <begin position="6"/>
        <end position="27"/>
    </location>
</feature>
<dbReference type="Gene3D" id="1.25.40.10">
    <property type="entry name" value="Tetratricopeptide repeat domain"/>
    <property type="match status" value="1"/>
</dbReference>
<evidence type="ECO:0000313" key="4">
    <source>
        <dbReference type="EMBL" id="SMH65603.1"/>
    </source>
</evidence>
<evidence type="ECO:0000313" key="3">
    <source>
        <dbReference type="EMBL" id="CDQ10025.1"/>
    </source>
</evidence>
<gene>
    <name evidence="4" type="ORF">AFERRI_20386</name>
    <name evidence="3" type="ORF">AFERRI_380032</name>
</gene>
<keyword evidence="2" id="KW-0812">Transmembrane</keyword>
<keyword evidence="2" id="KW-0472">Membrane</keyword>
<dbReference type="InterPro" id="IPR011990">
    <property type="entry name" value="TPR-like_helical_dom_sf"/>
</dbReference>
<dbReference type="RefSeq" id="WP_035192281.1">
    <property type="nucleotide sequence ID" value="NZ_CCCS020000032.1"/>
</dbReference>
<name>A0A060UNN5_9PROT</name>
<dbReference type="EMBL" id="CCCS020000032">
    <property type="protein sequence ID" value="CDQ10025.1"/>
    <property type="molecule type" value="Genomic_DNA"/>
</dbReference>
<reference evidence="3" key="2">
    <citation type="submission" date="2014-07" db="EMBL/GenBank/DDBJ databases">
        <title>Initial genome analysis of the psychrotolerant acidophile Acidithiobacillus ferrivorans CF27: insights into iron and sulfur oxidation pathways and into biofilm formation.</title>
        <authorList>
            <person name="Talla E."/>
            <person name="Hedrich S."/>
            <person name="Mangenot S."/>
            <person name="Ji B."/>
            <person name="Johnson D.B."/>
            <person name="Barbe V."/>
            <person name="Bonnefoy V."/>
        </authorList>
    </citation>
    <scope>NUCLEOTIDE SEQUENCE [LARGE SCALE GENOMIC DNA]</scope>
    <source>
        <strain evidence="3">CF27</strain>
    </source>
</reference>
<keyword evidence="2" id="KW-1133">Transmembrane helix</keyword>
<feature type="region of interest" description="Disordered" evidence="1">
    <location>
        <begin position="44"/>
        <end position="68"/>
    </location>
</feature>
<dbReference type="Proteomes" id="UP000193925">
    <property type="component" value="Chromosome AFERRI"/>
</dbReference>